<gene>
    <name evidence="1" type="ORF">XA3_04800</name>
</gene>
<evidence type="ECO:0000313" key="2">
    <source>
        <dbReference type="Proteomes" id="UP001321861"/>
    </source>
</evidence>
<protein>
    <submittedName>
        <fullName evidence="1">Uncharacterized protein</fullName>
    </submittedName>
</protein>
<accession>A0AAU9DQA1</accession>
<dbReference type="RefSeq" id="WP_317635959.1">
    <property type="nucleotide sequence ID" value="NZ_AP026802.1"/>
</dbReference>
<dbReference type="EMBL" id="AP026802">
    <property type="protein sequence ID" value="BDR58039.1"/>
    <property type="molecule type" value="Genomic_DNA"/>
</dbReference>
<reference evidence="1 2" key="1">
    <citation type="journal article" date="2023" name="Microbiol. Spectr.">
        <title>Symbiosis of Carpenter Bees with Uncharacterized Lactic Acid Bacteria Showing NAD Auxotrophy.</title>
        <authorList>
            <person name="Kawasaki S."/>
            <person name="Ozawa K."/>
            <person name="Mori T."/>
            <person name="Yamamoto A."/>
            <person name="Ito M."/>
            <person name="Ohkuma M."/>
            <person name="Sakamoto M."/>
            <person name="Matsutani M."/>
        </authorList>
    </citation>
    <scope>NUCLEOTIDE SEQUENCE [LARGE SCALE GENOMIC DNA]</scope>
    <source>
        <strain evidence="1 2">XA3</strain>
    </source>
</reference>
<keyword evidence="2" id="KW-1185">Reference proteome</keyword>
<organism evidence="1 2">
    <name type="scientific">Xylocopilactobacillus apicola</name>
    <dbReference type="NCBI Taxonomy" id="2932184"/>
    <lineage>
        <taxon>Bacteria</taxon>
        <taxon>Bacillati</taxon>
        <taxon>Bacillota</taxon>
        <taxon>Bacilli</taxon>
        <taxon>Lactobacillales</taxon>
        <taxon>Lactobacillaceae</taxon>
        <taxon>Xylocopilactobacillus</taxon>
    </lineage>
</organism>
<evidence type="ECO:0000313" key="1">
    <source>
        <dbReference type="EMBL" id="BDR58039.1"/>
    </source>
</evidence>
<proteinExistence type="predicted"/>
<name>A0AAU9DQA1_9LACO</name>
<dbReference type="KEGG" id="xap:XA3_04800"/>
<sequence>MIKPINDIWNDDVQDIIDFNKSVGIQDDLHNYGKENVDFQDCDLKESLRQVIDNDADDLSFDSADEAWKYLNE</sequence>
<dbReference type="AlphaFoldDB" id="A0AAU9DQA1"/>
<dbReference type="Proteomes" id="UP001321861">
    <property type="component" value="Chromosome"/>
</dbReference>